<sequence>MTPEEAQRDALTLLDQTTASADLDWSSPGEPVSKECPKGVRYQYMVHAPVTSKQAELADSLSEFWRSRGLEVERSQQDFGSKYGRVYGATAKADGNAGAAFEITNGNALVSVNSQCVAGSPDDE</sequence>
<dbReference type="EMBL" id="CP106879">
    <property type="protein sequence ID" value="UYC79334.1"/>
    <property type="molecule type" value="Genomic_DNA"/>
</dbReference>
<reference evidence="1" key="1">
    <citation type="submission" date="2022-09" db="EMBL/GenBank/DDBJ databases">
        <title>Taxonomy of Curtobacterium flaccumfaciens.</title>
        <authorList>
            <person name="Osdaghi E."/>
            <person name="Taghavi S.M."/>
            <person name="Hamidizade M."/>
            <person name="Abachi H."/>
            <person name="Fazliarab A."/>
            <person name="Baeyen S."/>
            <person name="Portier P."/>
            <person name="Van Vaerenbergh J."/>
            <person name="Jacques M.-A."/>
        </authorList>
    </citation>
    <scope>NUCLEOTIDE SEQUENCE</scope>
    <source>
        <strain evidence="1">AGQB46</strain>
    </source>
</reference>
<proteinExistence type="predicted"/>
<accession>A0A9Q9P569</accession>
<protein>
    <submittedName>
        <fullName evidence="1">Uncharacterized protein</fullName>
    </submittedName>
</protein>
<dbReference type="Proteomes" id="UP001062223">
    <property type="component" value="Chromosome"/>
</dbReference>
<gene>
    <name evidence="1" type="ORF">OE229_09215</name>
</gene>
<dbReference type="KEGG" id="cpoi:OE229_09215"/>
<evidence type="ECO:0000313" key="2">
    <source>
        <dbReference type="Proteomes" id="UP001062223"/>
    </source>
</evidence>
<evidence type="ECO:0000313" key="1">
    <source>
        <dbReference type="EMBL" id="UYC79334.1"/>
    </source>
</evidence>
<organism evidence="1 2">
    <name type="scientific">Curtobacterium poinsettiae</name>
    <dbReference type="NCBI Taxonomy" id="159612"/>
    <lineage>
        <taxon>Bacteria</taxon>
        <taxon>Bacillati</taxon>
        <taxon>Actinomycetota</taxon>
        <taxon>Actinomycetes</taxon>
        <taxon>Micrococcales</taxon>
        <taxon>Microbacteriaceae</taxon>
        <taxon>Curtobacterium</taxon>
    </lineage>
</organism>
<name>A0A9Q9P569_9MICO</name>
<dbReference type="AlphaFoldDB" id="A0A9Q9P569"/>
<dbReference type="RefSeq" id="WP_262137567.1">
    <property type="nucleotide sequence ID" value="NZ_CP106879.1"/>
</dbReference>